<dbReference type="RefSeq" id="WP_167680194.1">
    <property type="nucleotide sequence ID" value="NZ_CP050314.1"/>
</dbReference>
<reference evidence="1 2" key="1">
    <citation type="submission" date="2020-03" db="EMBL/GenBank/DDBJ databases">
        <title>Complete genome sequence of Shewanella sp.</title>
        <authorList>
            <person name="Kim Y.-S."/>
            <person name="Kim S.-J."/>
            <person name="Jung H.-K."/>
            <person name="Kim K.-H."/>
        </authorList>
    </citation>
    <scope>NUCLEOTIDE SEQUENCE [LARGE SCALE GENOMIC DNA]</scope>
    <source>
        <strain evidence="1 2">PN3F2</strain>
        <plasmid evidence="1 2">pPN3F2_1</plasmid>
    </source>
</reference>
<proteinExistence type="predicted"/>
<geneLocation type="plasmid" evidence="1 2">
    <name>pPN3F2_1</name>
</geneLocation>
<keyword evidence="2" id="KW-1185">Reference proteome</keyword>
<accession>A0A6G9QQK2</accession>
<keyword evidence="1" id="KW-0614">Plasmid</keyword>
<dbReference type="Proteomes" id="UP000502608">
    <property type="component" value="Plasmid pPN3F2_1"/>
</dbReference>
<protein>
    <submittedName>
        <fullName evidence="1">Uncharacterized protein</fullName>
    </submittedName>
</protein>
<organism evidence="1 2">
    <name type="scientific">Shewanella aestuarii</name>
    <dbReference type="NCBI Taxonomy" id="1028752"/>
    <lineage>
        <taxon>Bacteria</taxon>
        <taxon>Pseudomonadati</taxon>
        <taxon>Pseudomonadota</taxon>
        <taxon>Gammaproteobacteria</taxon>
        <taxon>Alteromonadales</taxon>
        <taxon>Shewanellaceae</taxon>
        <taxon>Shewanella</taxon>
    </lineage>
</organism>
<gene>
    <name evidence="1" type="ORF">HBH39_17825</name>
</gene>
<evidence type="ECO:0000313" key="2">
    <source>
        <dbReference type="Proteomes" id="UP000502608"/>
    </source>
</evidence>
<dbReference type="EMBL" id="CP050314">
    <property type="protein sequence ID" value="QIR16345.1"/>
    <property type="molecule type" value="Genomic_DNA"/>
</dbReference>
<evidence type="ECO:0000313" key="1">
    <source>
        <dbReference type="EMBL" id="QIR16345.1"/>
    </source>
</evidence>
<name>A0A6G9QQK2_9GAMM</name>
<dbReference type="AlphaFoldDB" id="A0A6G9QQK2"/>
<dbReference type="KEGG" id="saes:HBH39_17825"/>
<sequence length="130" mass="14807">MGFFSFKTCDSKESIANIHSNHPNAGRTVYLLQPNGERPIQETAYQGYGDFGHVDAYAWLAKFNATDVEHLDLVKDAETLRHIGIAMTFEEPEKIKYPLKFSFNEKAVYELLAASEDCEYQGYFYHGIAI</sequence>